<name>A0A1G6LYH3_9NOCA</name>
<dbReference type="SUPFAM" id="SSF53474">
    <property type="entry name" value="alpha/beta-Hydrolases"/>
    <property type="match status" value="1"/>
</dbReference>
<dbReference type="GO" id="GO:0004806">
    <property type="term" value="F:triacylglycerol lipase activity"/>
    <property type="evidence" value="ECO:0007669"/>
    <property type="project" value="TreeGrafter"/>
</dbReference>
<evidence type="ECO:0000256" key="1">
    <source>
        <dbReference type="ARBA" id="ARBA00010515"/>
    </source>
</evidence>
<gene>
    <name evidence="4" type="ORF">SAMN05444580_1017</name>
</gene>
<evidence type="ECO:0000256" key="2">
    <source>
        <dbReference type="ARBA" id="ARBA00022801"/>
    </source>
</evidence>
<dbReference type="InterPro" id="IPR013094">
    <property type="entry name" value="AB_hydrolase_3"/>
</dbReference>
<evidence type="ECO:0000313" key="4">
    <source>
        <dbReference type="EMBL" id="SDC48322.1"/>
    </source>
</evidence>
<organism evidence="4 5">
    <name type="scientific">Rhodococcus tukisamuensis</name>
    <dbReference type="NCBI Taxonomy" id="168276"/>
    <lineage>
        <taxon>Bacteria</taxon>
        <taxon>Bacillati</taxon>
        <taxon>Actinomycetota</taxon>
        <taxon>Actinomycetes</taxon>
        <taxon>Mycobacteriales</taxon>
        <taxon>Nocardiaceae</taxon>
        <taxon>Rhodococcus</taxon>
    </lineage>
</organism>
<dbReference type="InterPro" id="IPR050300">
    <property type="entry name" value="GDXG_lipolytic_enzyme"/>
</dbReference>
<dbReference type="InterPro" id="IPR029058">
    <property type="entry name" value="AB_hydrolase_fold"/>
</dbReference>
<dbReference type="STRING" id="168276.SAMN05444580_1017"/>
<evidence type="ECO:0000259" key="3">
    <source>
        <dbReference type="Pfam" id="PF07859"/>
    </source>
</evidence>
<dbReference type="Proteomes" id="UP000199417">
    <property type="component" value="Unassembled WGS sequence"/>
</dbReference>
<dbReference type="AlphaFoldDB" id="A0A1G6LYH3"/>
<dbReference type="RefSeq" id="WP_245709080.1">
    <property type="nucleotide sequence ID" value="NZ_FNAB01000001.1"/>
</dbReference>
<dbReference type="Pfam" id="PF07859">
    <property type="entry name" value="Abhydrolase_3"/>
    <property type="match status" value="1"/>
</dbReference>
<dbReference type="PANTHER" id="PTHR48081:SF30">
    <property type="entry name" value="ACETYL-HYDROLASE LIPR-RELATED"/>
    <property type="match status" value="1"/>
</dbReference>
<feature type="domain" description="Alpha/beta hydrolase fold-3" evidence="3">
    <location>
        <begin position="123"/>
        <end position="329"/>
    </location>
</feature>
<evidence type="ECO:0000313" key="5">
    <source>
        <dbReference type="Proteomes" id="UP000199417"/>
    </source>
</evidence>
<sequence>MTSNEVVEFVNVGNREFGAAAVPFMGGAATPFPGHLPTTVDRQDIRSTSVQSHLLAHTLRMTVRPVISMWAKASALPWPMKFLDDVSARVHPPIEGTRSHTILLDHCNAQWLRADGADDDRVVLYLHGGGFMFCGVGTHQRLVSRISAAAQAPVLMVDYRMLPDHSISDAVDDGVDGYRWLLAKGYRPDQIVIAGDSAGGYLSFMVPLAIRAQGLPGPAGIVALSPLTEMDPARKTGHRNAGRDAMLPSNALDELARISGLRDSRSASSRDRLRLCPVDSDLRGLPPVLIQVGSHELLLPDSELMADRLAEAGVPCELQVWRHQVHVFQAAADLVPEAQRAIEEVAYFIRTATPEPASAAH</sequence>
<dbReference type="EMBL" id="FNAB01000001">
    <property type="protein sequence ID" value="SDC48322.1"/>
    <property type="molecule type" value="Genomic_DNA"/>
</dbReference>
<reference evidence="4 5" key="1">
    <citation type="submission" date="2016-10" db="EMBL/GenBank/DDBJ databases">
        <authorList>
            <person name="de Groot N.N."/>
        </authorList>
    </citation>
    <scope>NUCLEOTIDE SEQUENCE [LARGE SCALE GENOMIC DNA]</scope>
    <source>
        <strain evidence="4 5">JCM 11308</strain>
    </source>
</reference>
<protein>
    <submittedName>
        <fullName evidence="4">Acetyl esterase/lipase</fullName>
    </submittedName>
</protein>
<comment type="similarity">
    <text evidence="1">Belongs to the 'GDXG' lipolytic enzyme family.</text>
</comment>
<dbReference type="PANTHER" id="PTHR48081">
    <property type="entry name" value="AB HYDROLASE SUPERFAMILY PROTEIN C4A8.06C"/>
    <property type="match status" value="1"/>
</dbReference>
<dbReference type="Gene3D" id="3.40.50.1820">
    <property type="entry name" value="alpha/beta hydrolase"/>
    <property type="match status" value="1"/>
</dbReference>
<keyword evidence="5" id="KW-1185">Reference proteome</keyword>
<keyword evidence="2" id="KW-0378">Hydrolase</keyword>
<proteinExistence type="inferred from homology"/>
<accession>A0A1G6LYH3</accession>